<protein>
    <submittedName>
        <fullName evidence="1">Uncharacterized protein</fullName>
    </submittedName>
</protein>
<name>A0A0M4LUF3_BIFLI</name>
<dbReference type="AlphaFoldDB" id="A0A0M4LUF3"/>
<dbReference type="Proteomes" id="UP000067206">
    <property type="component" value="Chromosome"/>
</dbReference>
<dbReference type="EMBL" id="CP010411">
    <property type="protein sequence ID" value="ALE09318.1"/>
    <property type="molecule type" value="Genomic_DNA"/>
</dbReference>
<accession>A0A0M4LUF3</accession>
<proteinExistence type="predicted"/>
<evidence type="ECO:0000313" key="1">
    <source>
        <dbReference type="EMBL" id="ALE09318.1"/>
    </source>
</evidence>
<evidence type="ECO:0000313" key="2">
    <source>
        <dbReference type="Proteomes" id="UP000067206"/>
    </source>
</evidence>
<reference evidence="1 2" key="1">
    <citation type="submission" date="2014-12" db="EMBL/GenBank/DDBJ databases">
        <title>Complete genome sequence of Bifidobacterium longum subsp. infantis BT1.</title>
        <authorList>
            <person name="Kim J.F."/>
            <person name="Kwak M.-J."/>
        </authorList>
    </citation>
    <scope>NUCLEOTIDE SEQUENCE [LARGE SCALE GENOMIC DNA]</scope>
    <source>
        <strain evidence="1 2">BT1</strain>
    </source>
</reference>
<sequence length="41" mass="4826">MIHHCSPFLVSISIVVCDECAELLVYLLRIMWHRTTRRDAP</sequence>
<organism evidence="1 2">
    <name type="scientific">Bifidobacterium longum subsp. infantis</name>
    <dbReference type="NCBI Taxonomy" id="1682"/>
    <lineage>
        <taxon>Bacteria</taxon>
        <taxon>Bacillati</taxon>
        <taxon>Actinomycetota</taxon>
        <taxon>Actinomycetes</taxon>
        <taxon>Bifidobacteriales</taxon>
        <taxon>Bifidobacteriaceae</taxon>
        <taxon>Bifidobacterium</taxon>
    </lineage>
</organism>
<gene>
    <name evidence="1" type="ORF">RY67_1295</name>
</gene>